<reference evidence="1" key="2">
    <citation type="journal article" date="2024" name="Plant">
        <title>Genomic evolution and insights into agronomic trait innovations of Sesamum species.</title>
        <authorList>
            <person name="Miao H."/>
            <person name="Wang L."/>
            <person name="Qu L."/>
            <person name="Liu H."/>
            <person name="Sun Y."/>
            <person name="Le M."/>
            <person name="Wang Q."/>
            <person name="Wei S."/>
            <person name="Zheng Y."/>
            <person name="Lin W."/>
            <person name="Duan Y."/>
            <person name="Cao H."/>
            <person name="Xiong S."/>
            <person name="Wang X."/>
            <person name="Wei L."/>
            <person name="Li C."/>
            <person name="Ma Q."/>
            <person name="Ju M."/>
            <person name="Zhao R."/>
            <person name="Li G."/>
            <person name="Mu C."/>
            <person name="Tian Q."/>
            <person name="Mei H."/>
            <person name="Zhang T."/>
            <person name="Gao T."/>
            <person name="Zhang H."/>
        </authorList>
    </citation>
    <scope>NUCLEOTIDE SEQUENCE</scope>
    <source>
        <strain evidence="1">KEN1</strain>
    </source>
</reference>
<organism evidence="1">
    <name type="scientific">Sesamum latifolium</name>
    <dbReference type="NCBI Taxonomy" id="2727402"/>
    <lineage>
        <taxon>Eukaryota</taxon>
        <taxon>Viridiplantae</taxon>
        <taxon>Streptophyta</taxon>
        <taxon>Embryophyta</taxon>
        <taxon>Tracheophyta</taxon>
        <taxon>Spermatophyta</taxon>
        <taxon>Magnoliopsida</taxon>
        <taxon>eudicotyledons</taxon>
        <taxon>Gunneridae</taxon>
        <taxon>Pentapetalae</taxon>
        <taxon>asterids</taxon>
        <taxon>lamiids</taxon>
        <taxon>Lamiales</taxon>
        <taxon>Pedaliaceae</taxon>
        <taxon>Sesamum</taxon>
    </lineage>
</organism>
<dbReference type="EMBL" id="JACGWN010000004">
    <property type="protein sequence ID" value="KAL0452395.1"/>
    <property type="molecule type" value="Genomic_DNA"/>
</dbReference>
<gene>
    <name evidence="1" type="ORF">Slati_1217600</name>
</gene>
<accession>A0AAW2XE41</accession>
<name>A0AAW2XE41_9LAMI</name>
<proteinExistence type="predicted"/>
<reference evidence="1" key="1">
    <citation type="submission" date="2020-06" db="EMBL/GenBank/DDBJ databases">
        <authorList>
            <person name="Li T."/>
            <person name="Hu X."/>
            <person name="Zhang T."/>
            <person name="Song X."/>
            <person name="Zhang H."/>
            <person name="Dai N."/>
            <person name="Sheng W."/>
            <person name="Hou X."/>
            <person name="Wei L."/>
        </authorList>
    </citation>
    <scope>NUCLEOTIDE SEQUENCE</scope>
    <source>
        <strain evidence="1">KEN1</strain>
        <tissue evidence="1">Leaf</tissue>
    </source>
</reference>
<comment type="caution">
    <text evidence="1">The sequence shown here is derived from an EMBL/GenBank/DDBJ whole genome shotgun (WGS) entry which is preliminary data.</text>
</comment>
<protein>
    <submittedName>
        <fullName evidence="1">Uncharacterized protein</fullName>
    </submittedName>
</protein>
<dbReference type="AlphaFoldDB" id="A0AAW2XE41"/>
<sequence length="69" mass="7727">MDSFIYDDEESQFFDAQEHIAQEPDNGCSSSRNWGMMCGLMLHRVLASAVGSSLDGWDLARVSLEEKVL</sequence>
<evidence type="ECO:0000313" key="1">
    <source>
        <dbReference type="EMBL" id="KAL0452395.1"/>
    </source>
</evidence>